<dbReference type="AlphaFoldDB" id="A0A2A4JN72"/>
<dbReference type="EMBL" id="NWSH01000928">
    <property type="protein sequence ID" value="PCG73515.1"/>
    <property type="molecule type" value="Genomic_DNA"/>
</dbReference>
<dbReference type="STRING" id="7102.A0A2A4JN72"/>
<dbReference type="Pfam" id="PF05041">
    <property type="entry name" value="Pecanex_C"/>
    <property type="match status" value="3"/>
</dbReference>
<comment type="subcellular location">
    <subcellularLocation>
        <location evidence="1 6">Membrane</location>
        <topology evidence="1 6">Multi-pass membrane protein</topology>
    </subcellularLocation>
</comment>
<evidence type="ECO:0000256" key="3">
    <source>
        <dbReference type="ARBA" id="ARBA00022692"/>
    </source>
</evidence>
<dbReference type="InterPro" id="IPR007735">
    <property type="entry name" value="Pecanex_C"/>
</dbReference>
<evidence type="ECO:0000256" key="2">
    <source>
        <dbReference type="ARBA" id="ARBA00010170"/>
    </source>
</evidence>
<accession>A0A2A4JN72</accession>
<evidence type="ECO:0000313" key="8">
    <source>
        <dbReference type="EMBL" id="PCG73515.1"/>
    </source>
</evidence>
<comment type="similarity">
    <text evidence="2 6">Belongs to the pecanex family.</text>
</comment>
<keyword evidence="4" id="KW-1133">Transmembrane helix</keyword>
<feature type="domain" description="Pecanex C-terminal" evidence="7">
    <location>
        <begin position="277"/>
        <end position="327"/>
    </location>
</feature>
<protein>
    <recommendedName>
        <fullName evidence="6">Pecanex-like protein</fullName>
    </recommendedName>
</protein>
<keyword evidence="5" id="KW-0472">Membrane</keyword>
<comment type="caution">
    <text evidence="8">The sequence shown here is derived from an EMBL/GenBank/DDBJ whole genome shotgun (WGS) entry which is preliminary data.</text>
</comment>
<feature type="domain" description="Pecanex C-terminal" evidence="7">
    <location>
        <begin position="152"/>
        <end position="200"/>
    </location>
</feature>
<evidence type="ECO:0000256" key="4">
    <source>
        <dbReference type="ARBA" id="ARBA00022989"/>
    </source>
</evidence>
<dbReference type="GO" id="GO:0005783">
    <property type="term" value="C:endoplasmic reticulum"/>
    <property type="evidence" value="ECO:0007669"/>
    <property type="project" value="TreeGrafter"/>
</dbReference>
<dbReference type="GO" id="GO:0016020">
    <property type="term" value="C:membrane"/>
    <property type="evidence" value="ECO:0007669"/>
    <property type="project" value="UniProtKB-SubCell"/>
</dbReference>
<dbReference type="InterPro" id="IPR039797">
    <property type="entry name" value="Pecanex"/>
</dbReference>
<evidence type="ECO:0000256" key="5">
    <source>
        <dbReference type="ARBA" id="ARBA00023136"/>
    </source>
</evidence>
<proteinExistence type="inferred from homology"/>
<evidence type="ECO:0000259" key="7">
    <source>
        <dbReference type="Pfam" id="PF05041"/>
    </source>
</evidence>
<evidence type="ECO:0000256" key="1">
    <source>
        <dbReference type="ARBA" id="ARBA00004141"/>
    </source>
</evidence>
<keyword evidence="3" id="KW-0812">Transmembrane</keyword>
<reference evidence="8" key="1">
    <citation type="submission" date="2017-09" db="EMBL/GenBank/DDBJ databases">
        <title>Contemporary evolution of a Lepidopteran species, Heliothis virescens, in response to modern agricultural practices.</title>
        <authorList>
            <person name="Fritz M.L."/>
            <person name="Deyonke A.M."/>
            <person name="Papanicolaou A."/>
            <person name="Micinski S."/>
            <person name="Westbrook J."/>
            <person name="Gould F."/>
        </authorList>
    </citation>
    <scope>NUCLEOTIDE SEQUENCE [LARGE SCALE GENOMIC DNA]</scope>
    <source>
        <strain evidence="8">HvINT-</strain>
        <tissue evidence="8">Whole body</tissue>
    </source>
</reference>
<organism evidence="8">
    <name type="scientific">Heliothis virescens</name>
    <name type="common">Tobacco budworm moth</name>
    <dbReference type="NCBI Taxonomy" id="7102"/>
    <lineage>
        <taxon>Eukaryota</taxon>
        <taxon>Metazoa</taxon>
        <taxon>Ecdysozoa</taxon>
        <taxon>Arthropoda</taxon>
        <taxon>Hexapoda</taxon>
        <taxon>Insecta</taxon>
        <taxon>Pterygota</taxon>
        <taxon>Neoptera</taxon>
        <taxon>Endopterygota</taxon>
        <taxon>Lepidoptera</taxon>
        <taxon>Glossata</taxon>
        <taxon>Ditrysia</taxon>
        <taxon>Noctuoidea</taxon>
        <taxon>Noctuidae</taxon>
        <taxon>Heliothinae</taxon>
        <taxon>Heliothis</taxon>
    </lineage>
</organism>
<dbReference type="PANTHER" id="PTHR12372:SF7">
    <property type="entry name" value="PROTEIN PECANEX"/>
    <property type="match status" value="1"/>
</dbReference>
<feature type="domain" description="Pecanex C-terminal" evidence="7">
    <location>
        <begin position="85"/>
        <end position="143"/>
    </location>
</feature>
<gene>
    <name evidence="8" type="ORF">B5V51_14755</name>
</gene>
<sequence length="344" mass="39086">MYGYSVSDNSAVSMLQVFDFRKVLLTYYVKSIIYYTIQSAKLEEWLASTMIADALKPMNERNFVDLDPIFNVNLDEDYDFRASGITSVEFFLYGLHSLFKGDFRITCARDEWVFTDMSLLHSVLAPAIRMALKLHQLGAACDDMLAREDFQIRFSFYLYQDHFMFPEEYCSSSALYCAIASHAERLVICHEAAPAWRYNVTCPYYLPRGRARLAVQRAARGAASAGPEVTCPYYLPRGRARLAVQRAARGAASAGPEAAPAWRYNVLRGAPHLLALSVEFFLYGLHSLFKGDFRITCARDEWVFTDMSLLHSVLAPAIRMALKLHQRSKEVLGRGHQFLVEITT</sequence>
<evidence type="ECO:0000256" key="6">
    <source>
        <dbReference type="RuleBase" id="RU367089"/>
    </source>
</evidence>
<dbReference type="PANTHER" id="PTHR12372">
    <property type="entry name" value="PECANEX"/>
    <property type="match status" value="1"/>
</dbReference>
<name>A0A2A4JN72_HELVI</name>
<dbReference type="GO" id="GO:0007029">
    <property type="term" value="P:endoplasmic reticulum organization"/>
    <property type="evidence" value="ECO:0007669"/>
    <property type="project" value="TreeGrafter"/>
</dbReference>